<feature type="binding site" evidence="14">
    <location>
        <begin position="188"/>
        <end position="195"/>
    </location>
    <ligand>
        <name>NAD(+)</name>
        <dbReference type="ChEBI" id="CHEBI:57540"/>
    </ligand>
</feature>
<feature type="binding site" evidence="14">
    <location>
        <position position="122"/>
    </location>
    <ligand>
        <name>FAD</name>
        <dbReference type="ChEBI" id="CHEBI:57692"/>
    </ligand>
</feature>
<evidence type="ECO:0000256" key="15">
    <source>
        <dbReference type="PIRSR" id="PIRSR000350-4"/>
    </source>
</evidence>
<dbReference type="GO" id="GO:0005737">
    <property type="term" value="C:cytoplasm"/>
    <property type="evidence" value="ECO:0007669"/>
    <property type="project" value="UniProtKB-SubCell"/>
</dbReference>
<dbReference type="RefSeq" id="WP_109837121.1">
    <property type="nucleotide sequence ID" value="NZ_QGKM01000015.1"/>
</dbReference>
<dbReference type="InterPro" id="IPR012999">
    <property type="entry name" value="Pyr_OxRdtase_I_AS"/>
</dbReference>
<evidence type="ECO:0000256" key="8">
    <source>
        <dbReference type="ARBA" id="ARBA00023002"/>
    </source>
</evidence>
<feature type="binding site" evidence="14">
    <location>
        <begin position="325"/>
        <end position="328"/>
    </location>
    <ligand>
        <name>FAD</name>
        <dbReference type="ChEBI" id="CHEBI:57692"/>
    </ligand>
</feature>
<dbReference type="InterPro" id="IPR023753">
    <property type="entry name" value="FAD/NAD-binding_dom"/>
</dbReference>
<dbReference type="GO" id="GO:0006103">
    <property type="term" value="P:2-oxoglutarate metabolic process"/>
    <property type="evidence" value="ECO:0007669"/>
    <property type="project" value="TreeGrafter"/>
</dbReference>
<comment type="similarity">
    <text evidence="2 16">Belongs to the class-I pyridine nucleotide-disulfide oxidoreductase family.</text>
</comment>
<dbReference type="PRINTS" id="PR00368">
    <property type="entry name" value="FADPNR"/>
</dbReference>
<evidence type="ECO:0000256" key="6">
    <source>
        <dbReference type="ARBA" id="ARBA00022630"/>
    </source>
</evidence>
<evidence type="ECO:0000256" key="4">
    <source>
        <dbReference type="ARBA" id="ARBA00016961"/>
    </source>
</evidence>
<dbReference type="InterPro" id="IPR004099">
    <property type="entry name" value="Pyr_nucl-diS_OxRdtase_dimer"/>
</dbReference>
<feature type="binding site" evidence="14">
    <location>
        <position position="211"/>
    </location>
    <ligand>
        <name>NAD(+)</name>
        <dbReference type="ChEBI" id="CHEBI:57540"/>
    </ligand>
</feature>
<dbReference type="InterPro" id="IPR001100">
    <property type="entry name" value="Pyr_nuc-diS_OxRdtase"/>
</dbReference>
<organism evidence="19 20">
    <name type="scientific">Leucothrix pacifica</name>
    <dbReference type="NCBI Taxonomy" id="1247513"/>
    <lineage>
        <taxon>Bacteria</taxon>
        <taxon>Pseudomonadati</taxon>
        <taxon>Pseudomonadota</taxon>
        <taxon>Gammaproteobacteria</taxon>
        <taxon>Thiotrichales</taxon>
        <taxon>Thiotrichaceae</taxon>
        <taxon>Leucothrix</taxon>
    </lineage>
</organism>
<feature type="binding site" evidence="14">
    <location>
        <begin position="151"/>
        <end position="153"/>
    </location>
    <ligand>
        <name>FAD</name>
        <dbReference type="ChEBI" id="CHEBI:57692"/>
    </ligand>
</feature>
<dbReference type="PROSITE" id="PS00076">
    <property type="entry name" value="PYRIDINE_REDOX_1"/>
    <property type="match status" value="1"/>
</dbReference>
<feature type="binding site" evidence="14">
    <location>
        <position position="278"/>
    </location>
    <ligand>
        <name>NAD(+)</name>
        <dbReference type="ChEBI" id="CHEBI:57540"/>
    </ligand>
</feature>
<evidence type="ECO:0000256" key="16">
    <source>
        <dbReference type="RuleBase" id="RU003692"/>
    </source>
</evidence>
<dbReference type="AlphaFoldDB" id="A0A317CJB1"/>
<dbReference type="InterPro" id="IPR006258">
    <property type="entry name" value="Lipoamide_DH"/>
</dbReference>
<feature type="disulfide bond" description="Redox-active" evidence="15">
    <location>
        <begin position="49"/>
        <end position="54"/>
    </location>
</feature>
<feature type="active site" description="Proton acceptor" evidence="13">
    <location>
        <position position="451"/>
    </location>
</feature>
<evidence type="ECO:0000256" key="7">
    <source>
        <dbReference type="ARBA" id="ARBA00022827"/>
    </source>
</evidence>
<evidence type="ECO:0000256" key="3">
    <source>
        <dbReference type="ARBA" id="ARBA00012608"/>
    </source>
</evidence>
<dbReference type="FunFam" id="3.50.50.60:FF:000001">
    <property type="entry name" value="Dihydrolipoyl dehydrogenase, mitochondrial"/>
    <property type="match status" value="1"/>
</dbReference>
<dbReference type="PANTHER" id="PTHR22912">
    <property type="entry name" value="DISULFIDE OXIDOREDUCTASE"/>
    <property type="match status" value="1"/>
</dbReference>
<dbReference type="EC" id="1.8.1.4" evidence="3 16"/>
<dbReference type="SUPFAM" id="SSF55424">
    <property type="entry name" value="FAD/NAD-linked reductases, dimerisation (C-terminal) domain"/>
    <property type="match status" value="1"/>
</dbReference>
<keyword evidence="8 16" id="KW-0560">Oxidoreductase</keyword>
<dbReference type="SUPFAM" id="SSF51905">
    <property type="entry name" value="FAD/NAD(P)-binding domain"/>
    <property type="match status" value="1"/>
</dbReference>
<keyword evidence="10" id="KW-1015">Disulfide bond</keyword>
<evidence type="ECO:0000256" key="11">
    <source>
        <dbReference type="ARBA" id="ARBA00023284"/>
    </source>
</evidence>
<feature type="domain" description="FAD/NAD(P)-binding" evidence="18">
    <location>
        <begin position="5"/>
        <end position="334"/>
    </location>
</feature>
<dbReference type="FunFam" id="3.30.390.30:FF:000001">
    <property type="entry name" value="Dihydrolipoyl dehydrogenase"/>
    <property type="match status" value="1"/>
</dbReference>
<dbReference type="EMBL" id="QGKM01000015">
    <property type="protein sequence ID" value="PWQ98655.1"/>
    <property type="molecule type" value="Genomic_DNA"/>
</dbReference>
<dbReference type="PRINTS" id="PR00411">
    <property type="entry name" value="PNDRDTASEI"/>
</dbReference>
<keyword evidence="7 14" id="KW-0274">FAD</keyword>
<dbReference type="GO" id="GO:0050660">
    <property type="term" value="F:flavin adenine dinucleotide binding"/>
    <property type="evidence" value="ECO:0007669"/>
    <property type="project" value="InterPro"/>
</dbReference>
<dbReference type="Gene3D" id="3.30.390.30">
    <property type="match status" value="1"/>
</dbReference>
<evidence type="ECO:0000256" key="14">
    <source>
        <dbReference type="PIRSR" id="PIRSR000350-3"/>
    </source>
</evidence>
<keyword evidence="11 16" id="KW-0676">Redox-active center</keyword>
<dbReference type="PIRSF" id="PIRSF000350">
    <property type="entry name" value="Mercury_reductase_MerA"/>
    <property type="match status" value="1"/>
</dbReference>
<keyword evidence="14" id="KW-0547">Nucleotide-binding</keyword>
<keyword evidence="6 16" id="KW-0285">Flavoprotein</keyword>
<dbReference type="GO" id="GO:0004148">
    <property type="term" value="F:dihydrolipoyl dehydrogenase (NADH) activity"/>
    <property type="evidence" value="ECO:0007669"/>
    <property type="project" value="UniProtKB-EC"/>
</dbReference>
<evidence type="ECO:0000259" key="17">
    <source>
        <dbReference type="Pfam" id="PF02852"/>
    </source>
</evidence>
<evidence type="ECO:0000256" key="13">
    <source>
        <dbReference type="PIRSR" id="PIRSR000350-2"/>
    </source>
</evidence>
<comment type="miscellaneous">
    <text evidence="16">The active site is a redox-active disulfide bond.</text>
</comment>
<keyword evidence="5" id="KW-0963">Cytoplasm</keyword>
<evidence type="ECO:0000256" key="12">
    <source>
        <dbReference type="ARBA" id="ARBA00049187"/>
    </source>
</evidence>
<evidence type="ECO:0000256" key="5">
    <source>
        <dbReference type="ARBA" id="ARBA00022490"/>
    </source>
</evidence>
<accession>A0A317CJB1</accession>
<feature type="binding site" evidence="14">
    <location>
        <position position="58"/>
    </location>
    <ligand>
        <name>FAD</name>
        <dbReference type="ChEBI" id="CHEBI:57692"/>
    </ligand>
</feature>
<reference evidence="19 20" key="1">
    <citation type="submission" date="2018-05" db="EMBL/GenBank/DDBJ databases">
        <title>Leucothrix arctica sp. nov., isolated from Arctic seawater.</title>
        <authorList>
            <person name="Choi A."/>
            <person name="Baek K."/>
        </authorList>
    </citation>
    <scope>NUCLEOTIDE SEQUENCE [LARGE SCALE GENOMIC DNA]</scope>
    <source>
        <strain evidence="19 20">JCM 18388</strain>
    </source>
</reference>
<gene>
    <name evidence="19" type="primary">lpdA</name>
    <name evidence="19" type="ORF">DKW60_07955</name>
</gene>
<feature type="binding site" evidence="14">
    <location>
        <position position="319"/>
    </location>
    <ligand>
        <name>FAD</name>
        <dbReference type="ChEBI" id="CHEBI:57692"/>
    </ligand>
</feature>
<dbReference type="InterPro" id="IPR016156">
    <property type="entry name" value="FAD/NAD-linked_Rdtase_dimer_sf"/>
</dbReference>
<dbReference type="Pfam" id="PF07992">
    <property type="entry name" value="Pyr_redox_2"/>
    <property type="match status" value="1"/>
</dbReference>
<sequence length="477" mass="51158">MSDNYDVIVIGGGPGGYVAAIRCAQLGLKTACVEKWINKEGDPALGGTCLNVGCIPSKALLESSEKYEEASHHLDTHGINVGSVDLDVSKMISRKDSIVTSLTGGIAQLFQANKIDWLQGHGKLLADKKVSVTLHDGSESVHQAQNVIIATGSDPINIPSAPMTDDRIVDNEGALNWETVPKRLGVIGAGVIGLEMGSVWRRLGSEVVVLEAMDTFLGAVDQQIAKAAHREFKKQGLDIKLGARLNNTVVGDNELTLEYSDKDGDQTVTVDRLIVAVGRRPNTTNIADESAGLELDERGRVNVNDYLETNIPGVYAIGDVVRGPMLAHKAEEEGVVTAERIAGQSSKMHYDAIPWVIYTSPEIAWCGKTEEQLKEEGIAYKAGSFSFAANGRAKAMDQANGMVKILADEKTDRILGMHFVGPLASELVGQGVIAMESQNTAEDLARTVFAHPSLSECVHEAAFAVDGRAIHGVNRRR</sequence>
<evidence type="ECO:0000313" key="20">
    <source>
        <dbReference type="Proteomes" id="UP000245539"/>
    </source>
</evidence>
<dbReference type="OrthoDB" id="9800167at2"/>
<protein>
    <recommendedName>
        <fullName evidence="4 16">Dihydrolipoyl dehydrogenase</fullName>
        <ecNumber evidence="3 16">1.8.1.4</ecNumber>
    </recommendedName>
</protein>
<evidence type="ECO:0000256" key="1">
    <source>
        <dbReference type="ARBA" id="ARBA00004496"/>
    </source>
</evidence>
<evidence type="ECO:0000313" key="19">
    <source>
        <dbReference type="EMBL" id="PWQ98655.1"/>
    </source>
</evidence>
<dbReference type="Pfam" id="PF02852">
    <property type="entry name" value="Pyr_redox_dim"/>
    <property type="match status" value="1"/>
</dbReference>
<dbReference type="InterPro" id="IPR050151">
    <property type="entry name" value="Class-I_Pyr_Nuc-Dis_Oxidored"/>
</dbReference>
<dbReference type="PANTHER" id="PTHR22912:SF224">
    <property type="entry name" value="DIHYDROLIPOYL DEHYDROGENASE"/>
    <property type="match status" value="1"/>
</dbReference>
<evidence type="ECO:0000256" key="9">
    <source>
        <dbReference type="ARBA" id="ARBA00023027"/>
    </source>
</evidence>
<proteinExistence type="inferred from homology"/>
<comment type="cofactor">
    <cofactor evidence="14 16">
        <name>FAD</name>
        <dbReference type="ChEBI" id="CHEBI:57692"/>
    </cofactor>
    <text evidence="14 16">Binds 1 FAD per subunit.</text>
</comment>
<evidence type="ECO:0000256" key="2">
    <source>
        <dbReference type="ARBA" id="ARBA00007532"/>
    </source>
</evidence>
<comment type="caution">
    <text evidence="19">The sequence shown here is derived from an EMBL/GenBank/DDBJ whole genome shotgun (WGS) entry which is preliminary data.</text>
</comment>
<comment type="catalytic activity">
    <reaction evidence="12 16">
        <text>N(6)-[(R)-dihydrolipoyl]-L-lysyl-[protein] + NAD(+) = N(6)-[(R)-lipoyl]-L-lysyl-[protein] + NADH + H(+)</text>
        <dbReference type="Rhea" id="RHEA:15045"/>
        <dbReference type="Rhea" id="RHEA-COMP:10474"/>
        <dbReference type="Rhea" id="RHEA-COMP:10475"/>
        <dbReference type="ChEBI" id="CHEBI:15378"/>
        <dbReference type="ChEBI" id="CHEBI:57540"/>
        <dbReference type="ChEBI" id="CHEBI:57945"/>
        <dbReference type="ChEBI" id="CHEBI:83099"/>
        <dbReference type="ChEBI" id="CHEBI:83100"/>
        <dbReference type="EC" id="1.8.1.4"/>
    </reaction>
</comment>
<keyword evidence="9 14" id="KW-0520">NAD</keyword>
<dbReference type="Gene3D" id="3.50.50.60">
    <property type="entry name" value="FAD/NAD(P)-binding domain"/>
    <property type="match status" value="2"/>
</dbReference>
<evidence type="ECO:0000256" key="10">
    <source>
        <dbReference type="ARBA" id="ARBA00023157"/>
    </source>
</evidence>
<feature type="domain" description="Pyridine nucleotide-disulphide oxidoreductase dimerisation" evidence="17">
    <location>
        <begin position="353"/>
        <end position="462"/>
    </location>
</feature>
<dbReference type="Proteomes" id="UP000245539">
    <property type="component" value="Unassembled WGS sequence"/>
</dbReference>
<comment type="subcellular location">
    <subcellularLocation>
        <location evidence="1">Cytoplasm</location>
    </subcellularLocation>
</comment>
<name>A0A317CJB1_9GAMM</name>
<keyword evidence="20" id="KW-1185">Reference proteome</keyword>
<dbReference type="NCBIfam" id="TIGR01350">
    <property type="entry name" value="lipoamide_DH"/>
    <property type="match status" value="1"/>
</dbReference>
<evidence type="ECO:0000259" key="18">
    <source>
        <dbReference type="Pfam" id="PF07992"/>
    </source>
</evidence>
<dbReference type="InterPro" id="IPR036188">
    <property type="entry name" value="FAD/NAD-bd_sf"/>
</dbReference>